<organism evidence="2 3">
    <name type="scientific">Thalassiosira pseudonana</name>
    <name type="common">Marine diatom</name>
    <name type="synonym">Cyclotella nana</name>
    <dbReference type="NCBI Taxonomy" id="35128"/>
    <lineage>
        <taxon>Eukaryota</taxon>
        <taxon>Sar</taxon>
        <taxon>Stramenopiles</taxon>
        <taxon>Ochrophyta</taxon>
        <taxon>Bacillariophyta</taxon>
        <taxon>Coscinodiscophyceae</taxon>
        <taxon>Thalassiosirophycidae</taxon>
        <taxon>Thalassiosirales</taxon>
        <taxon>Thalassiosiraceae</taxon>
        <taxon>Thalassiosira</taxon>
    </lineage>
</organism>
<dbReference type="PaxDb" id="35128-Thaps24969"/>
<proteinExistence type="predicted"/>
<dbReference type="InterPro" id="IPR027417">
    <property type="entry name" value="P-loop_NTPase"/>
</dbReference>
<dbReference type="AlphaFoldDB" id="B8CD38"/>
<name>B8CD38_THAPS</name>
<dbReference type="Gene3D" id="3.40.50.300">
    <property type="entry name" value="P-loop containing nucleotide triphosphate hydrolases"/>
    <property type="match status" value="1"/>
</dbReference>
<gene>
    <name evidence="2" type="ORF">THAPSDRAFT_24969</name>
</gene>
<evidence type="ECO:0000256" key="1">
    <source>
        <dbReference type="SAM" id="MobiDB-lite"/>
    </source>
</evidence>
<dbReference type="KEGG" id="tps:THAPSDRAFT_24969"/>
<dbReference type="Proteomes" id="UP000001449">
    <property type="component" value="Chromosome 15"/>
</dbReference>
<dbReference type="HOGENOM" id="CLU_638588_0_0_1"/>
<dbReference type="RefSeq" id="XP_002294045.1">
    <property type="nucleotide sequence ID" value="XM_002294009.1"/>
</dbReference>
<reference evidence="2 3" key="1">
    <citation type="journal article" date="2004" name="Science">
        <title>The genome of the diatom Thalassiosira pseudonana: ecology, evolution, and metabolism.</title>
        <authorList>
            <person name="Armbrust E.V."/>
            <person name="Berges J.A."/>
            <person name="Bowler C."/>
            <person name="Green B.R."/>
            <person name="Martinez D."/>
            <person name="Putnam N.H."/>
            <person name="Zhou S."/>
            <person name="Allen A.E."/>
            <person name="Apt K.E."/>
            <person name="Bechner M."/>
            <person name="Brzezinski M.A."/>
            <person name="Chaal B.K."/>
            <person name="Chiovitti A."/>
            <person name="Davis A.K."/>
            <person name="Demarest M.S."/>
            <person name="Detter J.C."/>
            <person name="Glavina T."/>
            <person name="Goodstein D."/>
            <person name="Hadi M.Z."/>
            <person name="Hellsten U."/>
            <person name="Hildebrand M."/>
            <person name="Jenkins B.D."/>
            <person name="Jurka J."/>
            <person name="Kapitonov V.V."/>
            <person name="Kroger N."/>
            <person name="Lau W.W."/>
            <person name="Lane T.W."/>
            <person name="Larimer F.W."/>
            <person name="Lippmeier J.C."/>
            <person name="Lucas S."/>
            <person name="Medina M."/>
            <person name="Montsant A."/>
            <person name="Obornik M."/>
            <person name="Parker M.S."/>
            <person name="Palenik B."/>
            <person name="Pazour G.J."/>
            <person name="Richardson P.M."/>
            <person name="Rynearson T.A."/>
            <person name="Saito M.A."/>
            <person name="Schwartz D.C."/>
            <person name="Thamatrakoln K."/>
            <person name="Valentin K."/>
            <person name="Vardi A."/>
            <person name="Wilkerson F.P."/>
            <person name="Rokhsar D.S."/>
        </authorList>
    </citation>
    <scope>NUCLEOTIDE SEQUENCE [LARGE SCALE GENOMIC DNA]</scope>
    <source>
        <strain evidence="2 3">CCMP1335</strain>
    </source>
</reference>
<feature type="compositionally biased region" description="Polar residues" evidence="1">
    <location>
        <begin position="1"/>
        <end position="17"/>
    </location>
</feature>
<keyword evidence="3" id="KW-1185">Reference proteome</keyword>
<sequence>MAPTFSVQHSFDSINPSDDQRVRILPGSRLPSNAPPPPPPSSPPLKPSHLCKIAVVGDAYAGKSALVRRFIDRRYASDSSLAPSAVPITPKGGDGGEAQCLDGGVSLASSIGTSFGQSITTLEPTLAEYHKKDVTIYDRNNETEEGKEKSVCIRVQVWDMNLQQNSPQDDISSAISIHSASSSPRYNMNSIGPLLPLLKRIHGVIIACRCPLPPSSFLHSSAASVASHASNTSNMTSAWPELDLLEHSIDRWVHFLRDNVFNQQKQSETKHQSEEEPCLFVLLNQADQVVTEFSPNEWMKLSARMQTICSRHGIVSWKLGSCMSASSFGDKRGVVNRLDSGLSIDENEGMNEFGERTLQQPTQSHSGNPQIHKLIKHEPHQHQYLLLQRMWQQQKQMLEEMEDAIETTFTEMIALYLAHSRSHNAISHNR</sequence>
<reference evidence="2 3" key="2">
    <citation type="journal article" date="2008" name="Nature">
        <title>The Phaeodactylum genome reveals the evolutionary history of diatom genomes.</title>
        <authorList>
            <person name="Bowler C."/>
            <person name="Allen A.E."/>
            <person name="Badger J.H."/>
            <person name="Grimwood J."/>
            <person name="Jabbari K."/>
            <person name="Kuo A."/>
            <person name="Maheswari U."/>
            <person name="Martens C."/>
            <person name="Maumus F."/>
            <person name="Otillar R.P."/>
            <person name="Rayko E."/>
            <person name="Salamov A."/>
            <person name="Vandepoele K."/>
            <person name="Beszteri B."/>
            <person name="Gruber A."/>
            <person name="Heijde M."/>
            <person name="Katinka M."/>
            <person name="Mock T."/>
            <person name="Valentin K."/>
            <person name="Verret F."/>
            <person name="Berges J.A."/>
            <person name="Brownlee C."/>
            <person name="Cadoret J.P."/>
            <person name="Chiovitti A."/>
            <person name="Choi C.J."/>
            <person name="Coesel S."/>
            <person name="De Martino A."/>
            <person name="Detter J.C."/>
            <person name="Durkin C."/>
            <person name="Falciatore A."/>
            <person name="Fournet J."/>
            <person name="Haruta M."/>
            <person name="Huysman M.J."/>
            <person name="Jenkins B.D."/>
            <person name="Jiroutova K."/>
            <person name="Jorgensen R.E."/>
            <person name="Joubert Y."/>
            <person name="Kaplan A."/>
            <person name="Kroger N."/>
            <person name="Kroth P.G."/>
            <person name="La Roche J."/>
            <person name="Lindquist E."/>
            <person name="Lommer M."/>
            <person name="Martin-Jezequel V."/>
            <person name="Lopez P.J."/>
            <person name="Lucas S."/>
            <person name="Mangogna M."/>
            <person name="McGinnis K."/>
            <person name="Medlin L.K."/>
            <person name="Montsant A."/>
            <person name="Oudot-Le Secq M.P."/>
            <person name="Napoli C."/>
            <person name="Obornik M."/>
            <person name="Parker M.S."/>
            <person name="Petit J.L."/>
            <person name="Porcel B.M."/>
            <person name="Poulsen N."/>
            <person name="Robison M."/>
            <person name="Rychlewski L."/>
            <person name="Rynearson T.A."/>
            <person name="Schmutz J."/>
            <person name="Shapiro H."/>
            <person name="Siaut M."/>
            <person name="Stanley M."/>
            <person name="Sussman M.R."/>
            <person name="Taylor A.R."/>
            <person name="Vardi A."/>
            <person name="von Dassow P."/>
            <person name="Vyverman W."/>
            <person name="Willis A."/>
            <person name="Wyrwicz L.S."/>
            <person name="Rokhsar D.S."/>
            <person name="Weissenbach J."/>
            <person name="Armbrust E.V."/>
            <person name="Green B.R."/>
            <person name="Van de Peer Y."/>
            <person name="Grigoriev I.V."/>
        </authorList>
    </citation>
    <scope>NUCLEOTIDE SEQUENCE [LARGE SCALE GENOMIC DNA]</scope>
    <source>
        <strain evidence="2 3">CCMP1335</strain>
    </source>
</reference>
<dbReference type="EMBL" id="CM000650">
    <property type="protein sequence ID" value="EED88400.1"/>
    <property type="molecule type" value="Genomic_DNA"/>
</dbReference>
<feature type="region of interest" description="Disordered" evidence="1">
    <location>
        <begin position="1"/>
        <end position="48"/>
    </location>
</feature>
<feature type="compositionally biased region" description="Pro residues" evidence="1">
    <location>
        <begin position="33"/>
        <end position="46"/>
    </location>
</feature>
<accession>B8CD38</accession>
<dbReference type="eggNOG" id="ENOG502T8G7">
    <property type="taxonomic scope" value="Eukaryota"/>
</dbReference>
<protein>
    <submittedName>
        <fullName evidence="2">Uncharacterized protein</fullName>
    </submittedName>
</protein>
<evidence type="ECO:0000313" key="3">
    <source>
        <dbReference type="Proteomes" id="UP000001449"/>
    </source>
</evidence>
<dbReference type="GeneID" id="7441961"/>
<dbReference type="InParanoid" id="B8CD38"/>
<evidence type="ECO:0000313" key="2">
    <source>
        <dbReference type="EMBL" id="EED88400.1"/>
    </source>
</evidence>
<dbReference type="SUPFAM" id="SSF52540">
    <property type="entry name" value="P-loop containing nucleoside triphosphate hydrolases"/>
    <property type="match status" value="1"/>
</dbReference>
<dbReference type="OMA" id="QVWDMNL"/>